<evidence type="ECO:0000313" key="2">
    <source>
        <dbReference type="Proteomes" id="UP001589645"/>
    </source>
</evidence>
<sequence>MSIFKKINNELTDNVTVTPKQKKSPLPRFQKNKSGKILYIIVRDPELINGSGNATHITLIKLPITAPSSPRSIKHLIAKYGTEEAKSGKYEITEHNFEEIMSHFKPANALYKKYRKEELHEKQSVVINSKEEQVCKIAALIHQASDAFDELEGEDEIDVLEAQEIHQALYRVKNRLRAARMPDTYYNEFLFKEDDKESVEHMRSKRKFNLEDKASLMRFVKVFSKLTPLKLRDRDSSKTDTKAVAIRRKIEELKQKVE</sequence>
<keyword evidence="2" id="KW-1185">Reference proteome</keyword>
<proteinExistence type="predicted"/>
<organism evidence="1 2">
    <name type="scientific">Vibrio olivae</name>
    <dbReference type="NCBI Taxonomy" id="1243002"/>
    <lineage>
        <taxon>Bacteria</taxon>
        <taxon>Pseudomonadati</taxon>
        <taxon>Pseudomonadota</taxon>
        <taxon>Gammaproteobacteria</taxon>
        <taxon>Vibrionales</taxon>
        <taxon>Vibrionaceae</taxon>
        <taxon>Vibrio</taxon>
    </lineage>
</organism>
<gene>
    <name evidence="1" type="ORF">ACFFUV_18210</name>
</gene>
<dbReference type="EMBL" id="JBHMEP010000007">
    <property type="protein sequence ID" value="MFB9136907.1"/>
    <property type="molecule type" value="Genomic_DNA"/>
</dbReference>
<reference evidence="1 2" key="1">
    <citation type="submission" date="2024-09" db="EMBL/GenBank/DDBJ databases">
        <authorList>
            <person name="Sun Q."/>
            <person name="Mori K."/>
        </authorList>
    </citation>
    <scope>NUCLEOTIDE SEQUENCE [LARGE SCALE GENOMIC DNA]</scope>
    <source>
        <strain evidence="1 2">CECT 8064</strain>
    </source>
</reference>
<comment type="caution">
    <text evidence="1">The sequence shown here is derived from an EMBL/GenBank/DDBJ whole genome shotgun (WGS) entry which is preliminary data.</text>
</comment>
<dbReference type="RefSeq" id="WP_226420693.1">
    <property type="nucleotide sequence ID" value="NZ_JBHMEP010000007.1"/>
</dbReference>
<evidence type="ECO:0000313" key="1">
    <source>
        <dbReference type="EMBL" id="MFB9136907.1"/>
    </source>
</evidence>
<dbReference type="Proteomes" id="UP001589645">
    <property type="component" value="Unassembled WGS sequence"/>
</dbReference>
<accession>A0ABV5HSL4</accession>
<name>A0ABV5HSL4_9VIBR</name>
<protein>
    <submittedName>
        <fullName evidence="1">Uncharacterized protein</fullName>
    </submittedName>
</protein>